<feature type="region of interest" description="Disordered" evidence="1">
    <location>
        <begin position="167"/>
        <end position="224"/>
    </location>
</feature>
<evidence type="ECO:0000313" key="2">
    <source>
        <dbReference type="EMBL" id="KAF1965723.1"/>
    </source>
</evidence>
<keyword evidence="3" id="KW-1185">Reference proteome</keyword>
<reference evidence="2" key="1">
    <citation type="journal article" date="2020" name="Stud. Mycol.">
        <title>101 Dothideomycetes genomes: a test case for predicting lifestyles and emergence of pathogens.</title>
        <authorList>
            <person name="Haridas S."/>
            <person name="Albert R."/>
            <person name="Binder M."/>
            <person name="Bloem J."/>
            <person name="Labutti K."/>
            <person name="Salamov A."/>
            <person name="Andreopoulos B."/>
            <person name="Baker S."/>
            <person name="Barry K."/>
            <person name="Bills G."/>
            <person name="Bluhm B."/>
            <person name="Cannon C."/>
            <person name="Castanera R."/>
            <person name="Culley D."/>
            <person name="Daum C."/>
            <person name="Ezra D."/>
            <person name="Gonzalez J."/>
            <person name="Henrissat B."/>
            <person name="Kuo A."/>
            <person name="Liang C."/>
            <person name="Lipzen A."/>
            <person name="Lutzoni F."/>
            <person name="Magnuson J."/>
            <person name="Mondo S."/>
            <person name="Nolan M."/>
            <person name="Ohm R."/>
            <person name="Pangilinan J."/>
            <person name="Park H.-J."/>
            <person name="Ramirez L."/>
            <person name="Alfaro M."/>
            <person name="Sun H."/>
            <person name="Tritt A."/>
            <person name="Yoshinaga Y."/>
            <person name="Zwiers L.-H."/>
            <person name="Turgeon B."/>
            <person name="Goodwin S."/>
            <person name="Spatafora J."/>
            <person name="Crous P."/>
            <person name="Grigoriev I."/>
        </authorList>
    </citation>
    <scope>NUCLEOTIDE SEQUENCE</scope>
    <source>
        <strain evidence="2">CBS 107.79</strain>
    </source>
</reference>
<evidence type="ECO:0000256" key="1">
    <source>
        <dbReference type="SAM" id="MobiDB-lite"/>
    </source>
</evidence>
<evidence type="ECO:0000313" key="3">
    <source>
        <dbReference type="Proteomes" id="UP000800036"/>
    </source>
</evidence>
<dbReference type="EMBL" id="ML976757">
    <property type="protein sequence ID" value="KAF1965723.1"/>
    <property type="molecule type" value="Genomic_DNA"/>
</dbReference>
<protein>
    <submittedName>
        <fullName evidence="2">Uncharacterized protein</fullName>
    </submittedName>
</protein>
<dbReference type="Proteomes" id="UP000800036">
    <property type="component" value="Unassembled WGS sequence"/>
</dbReference>
<dbReference type="OrthoDB" id="3562657at2759"/>
<organism evidence="2 3">
    <name type="scientific">Bimuria novae-zelandiae CBS 107.79</name>
    <dbReference type="NCBI Taxonomy" id="1447943"/>
    <lineage>
        <taxon>Eukaryota</taxon>
        <taxon>Fungi</taxon>
        <taxon>Dikarya</taxon>
        <taxon>Ascomycota</taxon>
        <taxon>Pezizomycotina</taxon>
        <taxon>Dothideomycetes</taxon>
        <taxon>Pleosporomycetidae</taxon>
        <taxon>Pleosporales</taxon>
        <taxon>Massarineae</taxon>
        <taxon>Didymosphaeriaceae</taxon>
        <taxon>Bimuria</taxon>
    </lineage>
</organism>
<proteinExistence type="predicted"/>
<dbReference type="AlphaFoldDB" id="A0A6A5UKG8"/>
<accession>A0A6A5UKG8</accession>
<feature type="compositionally biased region" description="Polar residues" evidence="1">
    <location>
        <begin position="167"/>
        <end position="187"/>
    </location>
</feature>
<sequence length="224" mass="25299">MATNIRKIGHLTYVLRNVMRLARKELPMSFDVFHVARMSRSIFPSQCLVVCYVGRGSHFCGPANKGCVYSALPRMKVRDGTNDDGSGTNKAYQMTDLVHCHVHCHVPEGSSIAIIRCRESNLFLNMTALGYKLYGDEGKVIRMTQLSPDSWMLLRYQYDDSISKTSTRESATQHNTNWVGSIRSDTASLPPIRSRPLHLPNSLKPVLKMHPNTQSPHPHRQHTP</sequence>
<gene>
    <name evidence="2" type="ORF">BU23DRAFT_18950</name>
</gene>
<name>A0A6A5UKG8_9PLEO</name>